<name>A0ACC7LJG4_9FLAO</name>
<keyword evidence="2" id="KW-1185">Reference proteome</keyword>
<evidence type="ECO:0000313" key="1">
    <source>
        <dbReference type="EMBL" id="MFH6603386.1"/>
    </source>
</evidence>
<gene>
    <name evidence="1" type="ORF">ACEZ3G_07855</name>
</gene>
<comment type="caution">
    <text evidence="1">The sequence shown here is derived from an EMBL/GenBank/DDBJ whole genome shotgun (WGS) entry which is preliminary data.</text>
</comment>
<dbReference type="EMBL" id="JBHFPV010000001">
    <property type="protein sequence ID" value="MFH6603386.1"/>
    <property type="molecule type" value="Genomic_DNA"/>
</dbReference>
<proteinExistence type="predicted"/>
<evidence type="ECO:0000313" key="2">
    <source>
        <dbReference type="Proteomes" id="UP001595191"/>
    </source>
</evidence>
<protein>
    <submittedName>
        <fullName evidence="1">DNA alkylation repair protein</fullName>
    </submittedName>
</protein>
<sequence>MNDYIKVLRVEFEAHSDSKIAAEQKAYLRDQFLFYGIKTPIRRSIQKPFLAKEYLPVKENLDGLIRLLWNRPQREYHYFAQELAQKYVKQFEKRDIQLFEFMVTTNSWWDTVDFIAPKLISEYFKKFPEQRDPYIEKWLASNNIWLQRSCLIFQLLSKDNMDTELLARVINSLLGSKEFFINKAIGWALRDYSRTNPAWVSDFATKTPLEPLSKREALRLLQ</sequence>
<accession>A0ACC7LJG4</accession>
<reference evidence="1" key="1">
    <citation type="submission" date="2024-09" db="EMBL/GenBank/DDBJ databases">
        <authorList>
            <person name="Liu J."/>
        </authorList>
    </citation>
    <scope>NUCLEOTIDE SEQUENCE</scope>
    <source>
        <strain evidence="1">NBU2967</strain>
    </source>
</reference>
<organism evidence="1 2">
    <name type="scientific">Meishania litoralis</name>
    <dbReference type="NCBI Taxonomy" id="3434685"/>
    <lineage>
        <taxon>Bacteria</taxon>
        <taxon>Pseudomonadati</taxon>
        <taxon>Bacteroidota</taxon>
        <taxon>Flavobacteriia</taxon>
        <taxon>Flavobacteriales</taxon>
        <taxon>Flavobacteriaceae</taxon>
        <taxon>Meishania</taxon>
    </lineage>
</organism>
<dbReference type="Proteomes" id="UP001595191">
    <property type="component" value="Unassembled WGS sequence"/>
</dbReference>